<evidence type="ECO:0000313" key="3">
    <source>
        <dbReference type="EMBL" id="BAO49565.1"/>
    </source>
</evidence>
<dbReference type="EMBL" id="AP013055">
    <property type="protein sequence ID" value="BAO49565.1"/>
    <property type="molecule type" value="Genomic_DNA"/>
</dbReference>
<accession>W6JL47</accession>
<organism evidence="3 4">
    <name type="scientific">Alphaentomopoxvirus acuprea</name>
    <dbReference type="NCBI Taxonomy" id="62099"/>
    <lineage>
        <taxon>Viruses</taxon>
        <taxon>Varidnaviria</taxon>
        <taxon>Bamfordvirae</taxon>
        <taxon>Nucleocytoviricota</taxon>
        <taxon>Pokkesviricetes</taxon>
        <taxon>Chitovirales</taxon>
        <taxon>Poxviridae</taxon>
        <taxon>Entomopoxvirinae</taxon>
        <taxon>Alphaentomopoxvirus</taxon>
    </lineage>
</organism>
<dbReference type="Proteomes" id="UP000174145">
    <property type="component" value="Segment"/>
</dbReference>
<dbReference type="InterPro" id="IPR036508">
    <property type="entry name" value="Chitin-bd_dom_sf"/>
</dbReference>
<keyword evidence="1" id="KW-0812">Transmembrane</keyword>
<keyword evidence="1" id="KW-0472">Membrane</keyword>
<keyword evidence="4" id="KW-1185">Reference proteome</keyword>
<sequence length="90" mass="11068">MDNDFGIVCEETGQYYYPHPYDPRKFIECRDGILTVYRCREGLHWNTNLGHCYYYNDYNIYNSFTILVILIIFIVSILFTLFYRHNYLRR</sequence>
<feature type="domain" description="Chitin-binding type-2" evidence="2">
    <location>
        <begin position="6"/>
        <end position="52"/>
    </location>
</feature>
<reference evidence="3 4" key="1">
    <citation type="journal article" date="2014" name="Virology">
        <title>The complete genome sequence of the Alphaentomopoxvirus Anomala cuprea entomopoxvirus, including its terminal hairpin loop sequences, suggests a potentially unique mode of apoptosis inhibition and mode of DNA replication.</title>
        <authorList>
            <person name="Mitsuhashi W."/>
            <person name="Miyamoto K."/>
            <person name="Wada S."/>
        </authorList>
    </citation>
    <scope>NUCLEOTIDE SEQUENCE [LARGE SCALE GENOMIC DNA]</scope>
    <source>
        <strain evidence="3">CV6M</strain>
    </source>
</reference>
<dbReference type="KEGG" id="vg:18263634"/>
<dbReference type="GeneID" id="18263634"/>
<dbReference type="Pfam" id="PF01607">
    <property type="entry name" value="CBM_14"/>
    <property type="match status" value="1"/>
</dbReference>
<evidence type="ECO:0000256" key="1">
    <source>
        <dbReference type="SAM" id="Phobius"/>
    </source>
</evidence>
<dbReference type="GO" id="GO:0005576">
    <property type="term" value="C:extracellular region"/>
    <property type="evidence" value="ECO:0007669"/>
    <property type="project" value="InterPro"/>
</dbReference>
<dbReference type="SUPFAM" id="SSF57625">
    <property type="entry name" value="Invertebrate chitin-binding proteins"/>
    <property type="match status" value="1"/>
</dbReference>
<dbReference type="PROSITE" id="PS50940">
    <property type="entry name" value="CHIT_BIND_II"/>
    <property type="match status" value="1"/>
</dbReference>
<dbReference type="Gene3D" id="2.170.140.10">
    <property type="entry name" value="Chitin binding domain"/>
    <property type="match status" value="1"/>
</dbReference>
<evidence type="ECO:0000313" key="4">
    <source>
        <dbReference type="Proteomes" id="UP000174145"/>
    </source>
</evidence>
<evidence type="ECO:0000259" key="2">
    <source>
        <dbReference type="PROSITE" id="PS50940"/>
    </source>
</evidence>
<dbReference type="InterPro" id="IPR002557">
    <property type="entry name" value="Chitin-bd_dom"/>
</dbReference>
<keyword evidence="1" id="KW-1133">Transmembrane helix</keyword>
<dbReference type="SMART" id="SM00494">
    <property type="entry name" value="ChtBD2"/>
    <property type="match status" value="1"/>
</dbReference>
<dbReference type="GO" id="GO:0008061">
    <property type="term" value="F:chitin binding"/>
    <property type="evidence" value="ECO:0007669"/>
    <property type="project" value="InterPro"/>
</dbReference>
<protein>
    <submittedName>
        <fullName evidence="3">Peritrophin-A domain containing protein</fullName>
    </submittedName>
</protein>
<proteinExistence type="predicted"/>
<dbReference type="RefSeq" id="YP_009001678.1">
    <property type="nucleotide sequence ID" value="NC_023426.1"/>
</dbReference>
<name>W6JL47_9POXV</name>
<feature type="transmembrane region" description="Helical" evidence="1">
    <location>
        <begin position="64"/>
        <end position="83"/>
    </location>
</feature>